<name>A0ABP9SRM6_9ACTN</name>
<dbReference type="InterPro" id="IPR000515">
    <property type="entry name" value="MetI-like"/>
</dbReference>
<dbReference type="Pfam" id="PF00528">
    <property type="entry name" value="BPD_transp_1"/>
    <property type="match status" value="1"/>
</dbReference>
<feature type="transmembrane region" description="Helical" evidence="7">
    <location>
        <begin position="77"/>
        <end position="95"/>
    </location>
</feature>
<evidence type="ECO:0000256" key="1">
    <source>
        <dbReference type="ARBA" id="ARBA00004651"/>
    </source>
</evidence>
<dbReference type="EMBL" id="BAABJQ010000040">
    <property type="protein sequence ID" value="GAA5199870.1"/>
    <property type="molecule type" value="Genomic_DNA"/>
</dbReference>
<feature type="transmembrane region" description="Helical" evidence="7">
    <location>
        <begin position="198"/>
        <end position="220"/>
    </location>
</feature>
<keyword evidence="3" id="KW-1003">Cell membrane</keyword>
<dbReference type="PROSITE" id="PS50928">
    <property type="entry name" value="ABC_TM1"/>
    <property type="match status" value="1"/>
</dbReference>
<evidence type="ECO:0000256" key="6">
    <source>
        <dbReference type="ARBA" id="ARBA00023136"/>
    </source>
</evidence>
<feature type="transmembrane region" description="Helical" evidence="7">
    <location>
        <begin position="232"/>
        <end position="253"/>
    </location>
</feature>
<keyword evidence="2 7" id="KW-0813">Transport</keyword>
<evidence type="ECO:0000256" key="7">
    <source>
        <dbReference type="RuleBase" id="RU363032"/>
    </source>
</evidence>
<reference evidence="10" key="1">
    <citation type="journal article" date="2019" name="Int. J. Syst. Evol. Microbiol.">
        <title>The Global Catalogue of Microorganisms (GCM) 10K type strain sequencing project: providing services to taxonomists for standard genome sequencing and annotation.</title>
        <authorList>
            <consortium name="The Broad Institute Genomics Platform"/>
            <consortium name="The Broad Institute Genome Sequencing Center for Infectious Disease"/>
            <person name="Wu L."/>
            <person name="Ma J."/>
        </authorList>
    </citation>
    <scope>NUCLEOTIDE SEQUENCE [LARGE SCALE GENOMIC DNA]</scope>
    <source>
        <strain evidence="10">JCM 18304</strain>
    </source>
</reference>
<keyword evidence="10" id="KW-1185">Reference proteome</keyword>
<feature type="domain" description="ABC transmembrane type-1" evidence="8">
    <location>
        <begin position="69"/>
        <end position="253"/>
    </location>
</feature>
<keyword evidence="5 7" id="KW-1133">Transmembrane helix</keyword>
<evidence type="ECO:0000256" key="5">
    <source>
        <dbReference type="ARBA" id="ARBA00022989"/>
    </source>
</evidence>
<dbReference type="PANTHER" id="PTHR30151:SF20">
    <property type="entry name" value="ABC TRANSPORTER PERMEASE PROTEIN HI_0355-RELATED"/>
    <property type="match status" value="1"/>
</dbReference>
<dbReference type="Gene3D" id="1.10.3720.10">
    <property type="entry name" value="MetI-like"/>
    <property type="match status" value="1"/>
</dbReference>
<evidence type="ECO:0000313" key="10">
    <source>
        <dbReference type="Proteomes" id="UP001501570"/>
    </source>
</evidence>
<sequence>MPAAGRDAARPGTAVARFVLLRVVPLAIVLALWQAVSTWAISPVYLPAPVSIAARVGSWLANGYLLHNCYTTLEETISGFVLGVVAGALAGIALGMSRWWSGLLSPYINALYALPKVALGPLFILWFGIGLSMKIAMVGIFVFFVVFYNTWQGVKEVDAKLIQAMRLLRASRLQMVLKLIVPSALGWIFVGIRVSFPLALVGAIVGELIASNSGIGYVILNAANTFDTVGLFAGLFAVMVIAVVFDVALTYVYGRYTRRWALQIKGVTALS</sequence>
<evidence type="ECO:0000313" key="9">
    <source>
        <dbReference type="EMBL" id="GAA5199870.1"/>
    </source>
</evidence>
<comment type="caution">
    <text evidence="9">The sequence shown here is derived from an EMBL/GenBank/DDBJ whole genome shotgun (WGS) entry which is preliminary data.</text>
</comment>
<dbReference type="SUPFAM" id="SSF161098">
    <property type="entry name" value="MetI-like"/>
    <property type="match status" value="1"/>
</dbReference>
<evidence type="ECO:0000256" key="4">
    <source>
        <dbReference type="ARBA" id="ARBA00022692"/>
    </source>
</evidence>
<keyword evidence="4 7" id="KW-0812">Transmembrane</keyword>
<dbReference type="CDD" id="cd06261">
    <property type="entry name" value="TM_PBP2"/>
    <property type="match status" value="1"/>
</dbReference>
<evidence type="ECO:0000256" key="3">
    <source>
        <dbReference type="ARBA" id="ARBA00022475"/>
    </source>
</evidence>
<evidence type="ECO:0000256" key="2">
    <source>
        <dbReference type="ARBA" id="ARBA00022448"/>
    </source>
</evidence>
<accession>A0ABP9SRM6</accession>
<dbReference type="InterPro" id="IPR035906">
    <property type="entry name" value="MetI-like_sf"/>
</dbReference>
<organism evidence="9 10">
    <name type="scientific">Rugosimonospora acidiphila</name>
    <dbReference type="NCBI Taxonomy" id="556531"/>
    <lineage>
        <taxon>Bacteria</taxon>
        <taxon>Bacillati</taxon>
        <taxon>Actinomycetota</taxon>
        <taxon>Actinomycetes</taxon>
        <taxon>Micromonosporales</taxon>
        <taxon>Micromonosporaceae</taxon>
        <taxon>Rugosimonospora</taxon>
    </lineage>
</organism>
<comment type="subcellular location">
    <subcellularLocation>
        <location evidence="1 7">Cell membrane</location>
        <topology evidence="1 7">Multi-pass membrane protein</topology>
    </subcellularLocation>
</comment>
<feature type="transmembrane region" description="Helical" evidence="7">
    <location>
        <begin position="20"/>
        <end position="41"/>
    </location>
</feature>
<dbReference type="PANTHER" id="PTHR30151">
    <property type="entry name" value="ALKANE SULFONATE ABC TRANSPORTER-RELATED, MEMBRANE SUBUNIT"/>
    <property type="match status" value="1"/>
</dbReference>
<gene>
    <name evidence="9" type="ORF">GCM10023322_76460</name>
</gene>
<keyword evidence="6 7" id="KW-0472">Membrane</keyword>
<evidence type="ECO:0000259" key="8">
    <source>
        <dbReference type="PROSITE" id="PS50928"/>
    </source>
</evidence>
<proteinExistence type="inferred from homology"/>
<comment type="similarity">
    <text evidence="7">Belongs to the binding-protein-dependent transport system permease family.</text>
</comment>
<dbReference type="Proteomes" id="UP001501570">
    <property type="component" value="Unassembled WGS sequence"/>
</dbReference>
<protein>
    <submittedName>
        <fullName evidence="9">ABC transporter permease</fullName>
    </submittedName>
</protein>